<sequence length="456" mass="50767">MSHRGSQTKVIEHAPTTDQTWRLFSNLPETCFSAYIAAFKTDKSILWYYSMVTREKFLIVVSILEGRKFPKRSRHQLLIETRFDGEHLATDPVAHTETPELCTELAWEVSKKALHQHRLQRTPIKLVCFALDPATNAKENVGYVMLDLRTAIMQEASPAKVPVTSKWYPLLNTKYNRHKPQLKVGVSLEADTQAKEDSFRAKAAPPRRAPGMPDEDSSDVEIDPSFLKPILNDTDGFYQIGPTDQCTESFVLSVTIAYAANLAQLVPSNIPLPSRDKGFFFYYSLFGNDVTNEPFHDLLNASFPAERASVRLRSSVAVLRMMLAREPALTLHLCCGEQSLGSAEIPLNSLLRPHSDAINKQPLILEGSFRLAPPPLSQPAIPRGMVAALRASGCLSLYGGRRYHYSPSYQRCPPLNPPQPHLGFLHLLPLTSPLQSPPAMGRVDPHSSPPKKGPSV</sequence>
<evidence type="ECO:0000259" key="2">
    <source>
        <dbReference type="Pfam" id="PF12416"/>
    </source>
</evidence>
<feature type="compositionally biased region" description="Pro residues" evidence="1">
    <location>
        <begin position="447"/>
        <end position="456"/>
    </location>
</feature>
<dbReference type="Pfam" id="PF12416">
    <property type="entry name" value="DUF3668"/>
    <property type="match status" value="1"/>
</dbReference>
<proteinExistence type="predicted"/>
<dbReference type="EnsemblMetazoa" id="XM_038222896.1">
    <property type="protein sequence ID" value="XP_038078824.1"/>
    <property type="gene ID" value="LOC119746104"/>
</dbReference>
<feature type="region of interest" description="Disordered" evidence="1">
    <location>
        <begin position="195"/>
        <end position="219"/>
    </location>
</feature>
<dbReference type="InterPro" id="IPR022136">
    <property type="entry name" value="DUF3668"/>
</dbReference>
<evidence type="ECO:0000313" key="3">
    <source>
        <dbReference type="EnsemblMetazoa" id="XP_038078824.1"/>
    </source>
</evidence>
<evidence type="ECO:0000256" key="1">
    <source>
        <dbReference type="SAM" id="MobiDB-lite"/>
    </source>
</evidence>
<feature type="region of interest" description="Disordered" evidence="1">
    <location>
        <begin position="435"/>
        <end position="456"/>
    </location>
</feature>
<dbReference type="PANTHER" id="PTHR21574">
    <property type="entry name" value="CENTROSOMAL PROTEIN OF 120 KDA"/>
    <property type="match status" value="1"/>
</dbReference>
<evidence type="ECO:0000313" key="4">
    <source>
        <dbReference type="Proteomes" id="UP000887568"/>
    </source>
</evidence>
<feature type="compositionally biased region" description="Low complexity" evidence="1">
    <location>
        <begin position="201"/>
        <end position="210"/>
    </location>
</feature>
<dbReference type="GO" id="GO:0005813">
    <property type="term" value="C:centrosome"/>
    <property type="evidence" value="ECO:0007669"/>
    <property type="project" value="TreeGrafter"/>
</dbReference>
<organism evidence="3 4">
    <name type="scientific">Patiria miniata</name>
    <name type="common">Bat star</name>
    <name type="synonym">Asterina miniata</name>
    <dbReference type="NCBI Taxonomy" id="46514"/>
    <lineage>
        <taxon>Eukaryota</taxon>
        <taxon>Metazoa</taxon>
        <taxon>Echinodermata</taxon>
        <taxon>Eleutherozoa</taxon>
        <taxon>Asterozoa</taxon>
        <taxon>Asteroidea</taxon>
        <taxon>Valvatacea</taxon>
        <taxon>Valvatida</taxon>
        <taxon>Asterinidae</taxon>
        <taxon>Patiria</taxon>
    </lineage>
</organism>
<dbReference type="GeneID" id="119746104"/>
<keyword evidence="4" id="KW-1185">Reference proteome</keyword>
<dbReference type="OMA" id="HTCSPNF"/>
<reference evidence="3" key="1">
    <citation type="submission" date="2022-11" db="UniProtKB">
        <authorList>
            <consortium name="EnsemblMetazoa"/>
        </authorList>
    </citation>
    <scope>IDENTIFICATION</scope>
</reference>
<dbReference type="AlphaFoldDB" id="A0A914BRN5"/>
<dbReference type="GO" id="GO:1903724">
    <property type="term" value="P:positive regulation of centriole elongation"/>
    <property type="evidence" value="ECO:0007669"/>
    <property type="project" value="TreeGrafter"/>
</dbReference>
<dbReference type="InterPro" id="IPR039893">
    <property type="entry name" value="CEP120-like"/>
</dbReference>
<dbReference type="RefSeq" id="XP_038078824.1">
    <property type="nucleotide sequence ID" value="XM_038222896.1"/>
</dbReference>
<dbReference type="Proteomes" id="UP000887568">
    <property type="component" value="Unplaced"/>
</dbReference>
<feature type="domain" description="DUF3668" evidence="2">
    <location>
        <begin position="227"/>
        <end position="378"/>
    </location>
</feature>
<dbReference type="InterPro" id="IPR035892">
    <property type="entry name" value="C2_domain_sf"/>
</dbReference>
<dbReference type="PANTHER" id="PTHR21574:SF0">
    <property type="entry name" value="CENTROSOMAL PROTEIN OF 120 KDA"/>
    <property type="match status" value="1"/>
</dbReference>
<accession>A0A914BRN5</accession>
<protein>
    <recommendedName>
        <fullName evidence="2">DUF3668 domain-containing protein</fullName>
    </recommendedName>
</protein>
<name>A0A914BRN5_PATMI</name>
<dbReference type="OrthoDB" id="332250at2759"/>
<dbReference type="Gene3D" id="2.60.40.150">
    <property type="entry name" value="C2 domain"/>
    <property type="match status" value="1"/>
</dbReference>